<gene>
    <name evidence="2" type="ORF">BLNAU_24716</name>
</gene>
<protein>
    <submittedName>
        <fullName evidence="2">Uncharacterized protein</fullName>
    </submittedName>
</protein>
<keyword evidence="3" id="KW-1185">Reference proteome</keyword>
<organism evidence="2 3">
    <name type="scientific">Blattamonas nauphoetae</name>
    <dbReference type="NCBI Taxonomy" id="2049346"/>
    <lineage>
        <taxon>Eukaryota</taxon>
        <taxon>Metamonada</taxon>
        <taxon>Preaxostyla</taxon>
        <taxon>Oxymonadida</taxon>
        <taxon>Blattamonas</taxon>
    </lineage>
</organism>
<evidence type="ECO:0000313" key="2">
    <source>
        <dbReference type="EMBL" id="KAK2940380.1"/>
    </source>
</evidence>
<proteinExistence type="predicted"/>
<accession>A0ABQ9WLN8</accession>
<dbReference type="Proteomes" id="UP001281761">
    <property type="component" value="Unassembled WGS sequence"/>
</dbReference>
<reference evidence="2 3" key="1">
    <citation type="journal article" date="2022" name="bioRxiv">
        <title>Genomics of Preaxostyla Flagellates Illuminates Evolutionary Transitions and the Path Towards Mitochondrial Loss.</title>
        <authorList>
            <person name="Novak L.V.F."/>
            <person name="Treitli S.C."/>
            <person name="Pyrih J."/>
            <person name="Halakuc P."/>
            <person name="Pipaliya S.V."/>
            <person name="Vacek V."/>
            <person name="Brzon O."/>
            <person name="Soukal P."/>
            <person name="Eme L."/>
            <person name="Dacks J.B."/>
            <person name="Karnkowska A."/>
            <person name="Elias M."/>
            <person name="Hampl V."/>
        </authorList>
    </citation>
    <scope>NUCLEOTIDE SEQUENCE [LARGE SCALE GENOMIC DNA]</scope>
    <source>
        <strain evidence="2">NAU3</strain>
        <tissue evidence="2">Gut</tissue>
    </source>
</reference>
<name>A0ABQ9WLN8_9EUKA</name>
<comment type="caution">
    <text evidence="2">The sequence shown here is derived from an EMBL/GenBank/DDBJ whole genome shotgun (WGS) entry which is preliminary data.</text>
</comment>
<sequence length="114" mass="12156">MLSIRTPRSTTQLSLQSIHTICGGAYETSPSPSRNPIRRDGRSHDVFGPTSTAPTSLVSSCVPTIENAGDFDGVDRGGSEHRRVGTKITARLPPPFHRSRTAAQTVTPACVLAE</sequence>
<dbReference type="EMBL" id="JARBJD010000681">
    <property type="protein sequence ID" value="KAK2940380.1"/>
    <property type="molecule type" value="Genomic_DNA"/>
</dbReference>
<feature type="region of interest" description="Disordered" evidence="1">
    <location>
        <begin position="23"/>
        <end position="57"/>
    </location>
</feature>
<evidence type="ECO:0000313" key="3">
    <source>
        <dbReference type="Proteomes" id="UP001281761"/>
    </source>
</evidence>
<evidence type="ECO:0000256" key="1">
    <source>
        <dbReference type="SAM" id="MobiDB-lite"/>
    </source>
</evidence>